<organism evidence="17 18">
    <name type="scientific">Anaerobaca lacustris</name>
    <dbReference type="NCBI Taxonomy" id="3044600"/>
    <lineage>
        <taxon>Bacteria</taxon>
        <taxon>Pseudomonadati</taxon>
        <taxon>Planctomycetota</taxon>
        <taxon>Phycisphaerae</taxon>
        <taxon>Sedimentisphaerales</taxon>
        <taxon>Anaerobacaceae</taxon>
        <taxon>Anaerobaca</taxon>
    </lineage>
</organism>
<evidence type="ECO:0000256" key="11">
    <source>
        <dbReference type="ARBA" id="ARBA00023136"/>
    </source>
</evidence>
<evidence type="ECO:0000256" key="9">
    <source>
        <dbReference type="ARBA" id="ARBA00022989"/>
    </source>
</evidence>
<evidence type="ECO:0000256" key="10">
    <source>
        <dbReference type="ARBA" id="ARBA00023098"/>
    </source>
</evidence>
<keyword evidence="9 16" id="KW-1133">Transmembrane helix</keyword>
<name>A0AAW6TZQ0_9BACT</name>
<dbReference type="InterPro" id="IPR050324">
    <property type="entry name" value="CDP-alcohol_PTase-I"/>
</dbReference>
<keyword evidence="8 16" id="KW-0812">Transmembrane</keyword>
<evidence type="ECO:0000256" key="15">
    <source>
        <dbReference type="RuleBase" id="RU003750"/>
    </source>
</evidence>
<evidence type="ECO:0000256" key="2">
    <source>
        <dbReference type="ARBA" id="ARBA00004127"/>
    </source>
</evidence>
<gene>
    <name evidence="17" type="primary">pssA</name>
    <name evidence="17" type="ORF">QJ522_05465</name>
</gene>
<keyword evidence="18" id="KW-1185">Reference proteome</keyword>
<dbReference type="PROSITE" id="PS00379">
    <property type="entry name" value="CDP_ALCOHOL_P_TRANSF"/>
    <property type="match status" value="1"/>
</dbReference>
<evidence type="ECO:0000256" key="8">
    <source>
        <dbReference type="ARBA" id="ARBA00022692"/>
    </source>
</evidence>
<sequence length="301" mass="32902">MRRFRSKPKRDKGRLLKRMRGQRVKYIAVLPSLITILNGVFGFIAIVFASRGAERGIAGFSHFAVAGYMILLAMFADMLDGRLARMSQSTSSFGGQLDSLCDMVSFGVAPAFLMVNAIQVHLDLTTPLSSGLFHRFIWLAALAYISCAAIRLARFNVENEENEAAHMSFAGLPTPGAAGAIVSLIIFHQEVTPTLDVAIFLLPFLTLGVAVLMVSRIRYPHVLNVYLRGRQPFSYLMRVLLFLGIVLWLGMQTALLLIFLAFAGSGFAQWVYLRVHPGKQPLVAAHPTAAAASSGQSETPS</sequence>
<accession>A0AAW6TZQ0</accession>
<dbReference type="GO" id="GO:0012505">
    <property type="term" value="C:endomembrane system"/>
    <property type="evidence" value="ECO:0007669"/>
    <property type="project" value="UniProtKB-SubCell"/>
</dbReference>
<dbReference type="GO" id="GO:0003882">
    <property type="term" value="F:CDP-diacylglycerol-serine O-phosphatidyltransferase activity"/>
    <property type="evidence" value="ECO:0007669"/>
    <property type="project" value="UniProtKB-EC"/>
</dbReference>
<feature type="transmembrane region" description="Helical" evidence="16">
    <location>
        <begin position="239"/>
        <end position="263"/>
    </location>
</feature>
<dbReference type="Gene3D" id="1.20.120.1760">
    <property type="match status" value="1"/>
</dbReference>
<keyword evidence="12" id="KW-0594">Phospholipid biosynthesis</keyword>
<feature type="transmembrane region" description="Helical" evidence="16">
    <location>
        <begin position="199"/>
        <end position="219"/>
    </location>
</feature>
<comment type="subcellular location">
    <subcellularLocation>
        <location evidence="2">Endomembrane system</location>
        <topology evidence="2">Multi-pass membrane protein</topology>
    </subcellularLocation>
</comment>
<evidence type="ECO:0000313" key="18">
    <source>
        <dbReference type="Proteomes" id="UP001431776"/>
    </source>
</evidence>
<dbReference type="EMBL" id="JASCXX010000005">
    <property type="protein sequence ID" value="MDI6448483.1"/>
    <property type="molecule type" value="Genomic_DNA"/>
</dbReference>
<reference evidence="17" key="1">
    <citation type="submission" date="2023-05" db="EMBL/GenBank/DDBJ databases">
        <title>Anaerotaeda fermentans gen. nov., sp. nov., a novel anaerobic planctomycete of the new family within the order Sedimentisphaerales isolated from Taman Peninsula, Russia.</title>
        <authorList>
            <person name="Khomyakova M.A."/>
            <person name="Merkel A.Y."/>
            <person name="Slobodkin A.I."/>
        </authorList>
    </citation>
    <scope>NUCLEOTIDE SEQUENCE</scope>
    <source>
        <strain evidence="17">M17dextr</strain>
    </source>
</reference>
<dbReference type="InterPro" id="IPR000462">
    <property type="entry name" value="CDP-OH_P_trans"/>
</dbReference>
<dbReference type="InterPro" id="IPR048254">
    <property type="entry name" value="CDP_ALCOHOL_P_TRANSF_CS"/>
</dbReference>
<feature type="transmembrane region" description="Helical" evidence="16">
    <location>
        <begin position="132"/>
        <end position="153"/>
    </location>
</feature>
<dbReference type="InterPro" id="IPR004533">
    <property type="entry name" value="CDP-diaglyc--ser_O-PTrfase"/>
</dbReference>
<evidence type="ECO:0000256" key="3">
    <source>
        <dbReference type="ARBA" id="ARBA00010441"/>
    </source>
</evidence>
<comment type="catalytic activity">
    <reaction evidence="1">
        <text>a CDP-1,2-diacyl-sn-glycerol + L-serine = a 1,2-diacyl-sn-glycero-3-phospho-L-serine + CMP + H(+)</text>
        <dbReference type="Rhea" id="RHEA:16913"/>
        <dbReference type="ChEBI" id="CHEBI:15378"/>
        <dbReference type="ChEBI" id="CHEBI:33384"/>
        <dbReference type="ChEBI" id="CHEBI:57262"/>
        <dbReference type="ChEBI" id="CHEBI:58332"/>
        <dbReference type="ChEBI" id="CHEBI:60377"/>
        <dbReference type="EC" id="2.7.8.8"/>
    </reaction>
</comment>
<proteinExistence type="inferred from homology"/>
<evidence type="ECO:0000256" key="14">
    <source>
        <dbReference type="ARBA" id="ARBA00032361"/>
    </source>
</evidence>
<dbReference type="NCBIfam" id="TIGR00473">
    <property type="entry name" value="pssA"/>
    <property type="match status" value="1"/>
</dbReference>
<dbReference type="EC" id="2.7.8.8" evidence="4"/>
<keyword evidence="13" id="KW-1208">Phospholipid metabolism</keyword>
<keyword evidence="7 15" id="KW-0808">Transferase</keyword>
<comment type="similarity">
    <text evidence="3 15">Belongs to the CDP-alcohol phosphatidyltransferase class-I family.</text>
</comment>
<feature type="transmembrane region" description="Helical" evidence="16">
    <location>
        <begin position="100"/>
        <end position="120"/>
    </location>
</feature>
<evidence type="ECO:0000256" key="4">
    <source>
        <dbReference type="ARBA" id="ARBA00013174"/>
    </source>
</evidence>
<dbReference type="RefSeq" id="WP_349243894.1">
    <property type="nucleotide sequence ID" value="NZ_JASCXX010000005.1"/>
</dbReference>
<evidence type="ECO:0000256" key="13">
    <source>
        <dbReference type="ARBA" id="ARBA00023264"/>
    </source>
</evidence>
<evidence type="ECO:0000256" key="16">
    <source>
        <dbReference type="SAM" id="Phobius"/>
    </source>
</evidence>
<evidence type="ECO:0000256" key="7">
    <source>
        <dbReference type="ARBA" id="ARBA00022679"/>
    </source>
</evidence>
<evidence type="ECO:0000256" key="6">
    <source>
        <dbReference type="ARBA" id="ARBA00022516"/>
    </source>
</evidence>
<evidence type="ECO:0000256" key="12">
    <source>
        <dbReference type="ARBA" id="ARBA00023209"/>
    </source>
</evidence>
<dbReference type="Pfam" id="PF01066">
    <property type="entry name" value="CDP-OH_P_transf"/>
    <property type="match status" value="1"/>
</dbReference>
<comment type="caution">
    <text evidence="17">The sequence shown here is derived from an EMBL/GenBank/DDBJ whole genome shotgun (WGS) entry which is preliminary data.</text>
</comment>
<feature type="transmembrane region" description="Helical" evidence="16">
    <location>
        <begin position="26"/>
        <end position="48"/>
    </location>
</feature>
<dbReference type="AlphaFoldDB" id="A0AAW6TZQ0"/>
<keyword evidence="10" id="KW-0443">Lipid metabolism</keyword>
<dbReference type="Proteomes" id="UP001431776">
    <property type="component" value="Unassembled WGS sequence"/>
</dbReference>
<protein>
    <recommendedName>
        <fullName evidence="5">CDP-diacylglycerol--serine O-phosphatidyltransferase</fullName>
        <ecNumber evidence="4">2.7.8.8</ecNumber>
    </recommendedName>
    <alternativeName>
        <fullName evidence="14">Phosphatidylserine synthase</fullName>
    </alternativeName>
</protein>
<dbReference type="PANTHER" id="PTHR14269:SF61">
    <property type="entry name" value="CDP-DIACYLGLYCEROL--SERINE O-PHOSPHATIDYLTRANSFERASE"/>
    <property type="match status" value="1"/>
</dbReference>
<dbReference type="GO" id="GO:0016020">
    <property type="term" value="C:membrane"/>
    <property type="evidence" value="ECO:0007669"/>
    <property type="project" value="InterPro"/>
</dbReference>
<evidence type="ECO:0000256" key="1">
    <source>
        <dbReference type="ARBA" id="ARBA00000287"/>
    </source>
</evidence>
<keyword evidence="6" id="KW-0444">Lipid biosynthesis</keyword>
<dbReference type="GO" id="GO:0008654">
    <property type="term" value="P:phospholipid biosynthetic process"/>
    <property type="evidence" value="ECO:0007669"/>
    <property type="project" value="UniProtKB-KW"/>
</dbReference>
<feature type="transmembrane region" description="Helical" evidence="16">
    <location>
        <begin position="165"/>
        <end position="187"/>
    </location>
</feature>
<feature type="transmembrane region" description="Helical" evidence="16">
    <location>
        <begin position="60"/>
        <end position="79"/>
    </location>
</feature>
<dbReference type="InterPro" id="IPR043130">
    <property type="entry name" value="CDP-OH_PTrfase_TM_dom"/>
</dbReference>
<keyword evidence="11 16" id="KW-0472">Membrane</keyword>
<evidence type="ECO:0000313" key="17">
    <source>
        <dbReference type="EMBL" id="MDI6448483.1"/>
    </source>
</evidence>
<dbReference type="PANTHER" id="PTHR14269">
    <property type="entry name" value="CDP-DIACYLGLYCEROL--GLYCEROL-3-PHOSPHATE 3-PHOSPHATIDYLTRANSFERASE-RELATED"/>
    <property type="match status" value="1"/>
</dbReference>
<evidence type="ECO:0000256" key="5">
    <source>
        <dbReference type="ARBA" id="ARBA00017171"/>
    </source>
</evidence>